<dbReference type="OrthoDB" id="9771846at2"/>
<dbReference type="AlphaFoldDB" id="A0A2T3HNS7"/>
<dbReference type="RefSeq" id="WP_107214087.1">
    <property type="nucleotide sequence ID" value="NZ_KZ686268.1"/>
</dbReference>
<keyword evidence="2" id="KW-1185">Reference proteome</keyword>
<dbReference type="Proteomes" id="UP000240912">
    <property type="component" value="Unassembled WGS sequence"/>
</dbReference>
<keyword evidence="1" id="KW-0808">Transferase</keyword>
<dbReference type="SUPFAM" id="SSF53756">
    <property type="entry name" value="UDP-Glycosyltransferase/glycogen phosphorylase"/>
    <property type="match status" value="1"/>
</dbReference>
<reference evidence="1 2" key="1">
    <citation type="submission" date="2018-03" db="EMBL/GenBank/DDBJ databases">
        <authorList>
            <person name="Keele B.F."/>
        </authorList>
    </citation>
    <scope>NUCLEOTIDE SEQUENCE [LARGE SCALE GENOMIC DNA]</scope>
    <source>
        <strain evidence="1 2">YL28-9</strain>
    </source>
</reference>
<protein>
    <submittedName>
        <fullName evidence="1">Glycosyl transferase family 1</fullName>
    </submittedName>
</protein>
<dbReference type="GO" id="GO:0016740">
    <property type="term" value="F:transferase activity"/>
    <property type="evidence" value="ECO:0007669"/>
    <property type="project" value="UniProtKB-KW"/>
</dbReference>
<name>A0A2T3HNS7_9SPHI</name>
<evidence type="ECO:0000313" key="2">
    <source>
        <dbReference type="Proteomes" id="UP000240912"/>
    </source>
</evidence>
<organism evidence="1 2">
    <name type="scientific">Pedobacter yulinensis</name>
    <dbReference type="NCBI Taxonomy" id="2126353"/>
    <lineage>
        <taxon>Bacteria</taxon>
        <taxon>Pseudomonadati</taxon>
        <taxon>Bacteroidota</taxon>
        <taxon>Sphingobacteriia</taxon>
        <taxon>Sphingobacteriales</taxon>
        <taxon>Sphingobacteriaceae</taxon>
        <taxon>Pedobacter</taxon>
    </lineage>
</organism>
<proteinExistence type="predicted"/>
<evidence type="ECO:0000313" key="1">
    <source>
        <dbReference type="EMBL" id="PST84053.1"/>
    </source>
</evidence>
<gene>
    <name evidence="1" type="ORF">C7T94_04770</name>
</gene>
<dbReference type="EMBL" id="PYLS01000004">
    <property type="protein sequence ID" value="PST84053.1"/>
    <property type="molecule type" value="Genomic_DNA"/>
</dbReference>
<accession>A0A2T3HNS7</accession>
<dbReference type="Gene3D" id="3.40.50.2000">
    <property type="entry name" value="Glycogen Phosphorylase B"/>
    <property type="match status" value="1"/>
</dbReference>
<comment type="caution">
    <text evidence="1">The sequence shown here is derived from an EMBL/GenBank/DDBJ whole genome shotgun (WGS) entry which is preliminary data.</text>
</comment>
<sequence>MQKKTNIKTILFLAEYPDANSIKEGMSQRIHAIDRQFGDFERIYLQVSHRLFTKKQVTRLSASSIQYKCNVFLHFFFIMRLLADSGIVYFHSIQNVLPVLPCLRFAKRNKWILDIHGVVPEEHQLAGAVLKSKFYNLAERFVITRLHLAISVTNAMTRHFQKKYPGLQTAFVTYPILPSNLASASPQDFPIEKSPVRIIYSGNLQVWQNIPEMIRLIKRNSSEQYEYTILTGQPAEMRAALGNEGLEDAANIEVKSVAPEELAEYYEAAHFGFVLRDDITVNRVACPTKIVEYMNFGIIPIVKSPAIGDFLELGYDYVTSEQFDNARLEGRKSLKNAHIIEQWQADSRSLNIREIIVAK</sequence>